<dbReference type="InterPro" id="IPR006442">
    <property type="entry name" value="Antitoxin_Phd/YefM"/>
</dbReference>
<proteinExistence type="inferred from homology"/>
<protein>
    <recommendedName>
        <fullName evidence="2">Antitoxin</fullName>
    </recommendedName>
</protein>
<reference evidence="3 4" key="1">
    <citation type="submission" date="2017-08" db="EMBL/GenBank/DDBJ databases">
        <title>Infants hospitalized years apart are colonized by the same room-sourced microbial strains.</title>
        <authorList>
            <person name="Brooks B."/>
            <person name="Olm M.R."/>
            <person name="Firek B.A."/>
            <person name="Baker R."/>
            <person name="Thomas B.C."/>
            <person name="Morowitz M.J."/>
            <person name="Banfield J.F."/>
        </authorList>
    </citation>
    <scope>NUCLEOTIDE SEQUENCE [LARGE SCALE GENOMIC DNA]</scope>
    <source>
        <strain evidence="3">S2_005_003_R2_41</strain>
    </source>
</reference>
<dbReference type="Gene3D" id="3.40.1620.10">
    <property type="entry name" value="YefM-like domain"/>
    <property type="match status" value="1"/>
</dbReference>
<dbReference type="AlphaFoldDB" id="A0A2W5RY22"/>
<evidence type="ECO:0000313" key="4">
    <source>
        <dbReference type="Proteomes" id="UP000249135"/>
    </source>
</evidence>
<evidence type="ECO:0000256" key="2">
    <source>
        <dbReference type="RuleBase" id="RU362080"/>
    </source>
</evidence>
<dbReference type="InterPro" id="IPR036165">
    <property type="entry name" value="YefM-like_sf"/>
</dbReference>
<comment type="similarity">
    <text evidence="1 2">Belongs to the phD/YefM antitoxin family.</text>
</comment>
<comment type="caution">
    <text evidence="3">The sequence shown here is derived from an EMBL/GenBank/DDBJ whole genome shotgun (WGS) entry which is preliminary data.</text>
</comment>
<organism evidence="3 4">
    <name type="scientific">Variovorax paradoxus</name>
    <dbReference type="NCBI Taxonomy" id="34073"/>
    <lineage>
        <taxon>Bacteria</taxon>
        <taxon>Pseudomonadati</taxon>
        <taxon>Pseudomonadota</taxon>
        <taxon>Betaproteobacteria</taxon>
        <taxon>Burkholderiales</taxon>
        <taxon>Comamonadaceae</taxon>
        <taxon>Variovorax</taxon>
    </lineage>
</organism>
<sequence>MQVMSSVEAQNRFGQLIDAAQREPVGITRRGRPVAYIVSAQEMEELLEARRLRGDAQESAHRRWADACADGWNALHDNIGSFADEHSTL</sequence>
<name>A0A2W5RY22_VARPD</name>
<dbReference type="Pfam" id="PF02604">
    <property type="entry name" value="PhdYeFM_antitox"/>
    <property type="match status" value="1"/>
</dbReference>
<accession>A0A2W5RY22</accession>
<dbReference type="NCBIfam" id="TIGR01552">
    <property type="entry name" value="phd_fam"/>
    <property type="match status" value="1"/>
</dbReference>
<dbReference type="SUPFAM" id="SSF143120">
    <property type="entry name" value="YefM-like"/>
    <property type="match status" value="1"/>
</dbReference>
<evidence type="ECO:0000256" key="1">
    <source>
        <dbReference type="ARBA" id="ARBA00009981"/>
    </source>
</evidence>
<gene>
    <name evidence="3" type="ORF">DI563_09865</name>
</gene>
<dbReference type="Proteomes" id="UP000249135">
    <property type="component" value="Unassembled WGS sequence"/>
</dbReference>
<comment type="function">
    <text evidence="2">Antitoxin component of a type II toxin-antitoxin (TA) system.</text>
</comment>
<dbReference type="EMBL" id="QFPP01000090">
    <property type="protein sequence ID" value="PZQ75377.1"/>
    <property type="molecule type" value="Genomic_DNA"/>
</dbReference>
<evidence type="ECO:0000313" key="3">
    <source>
        <dbReference type="EMBL" id="PZQ75377.1"/>
    </source>
</evidence>